<gene>
    <name evidence="1" type="ORF">METZ01_LOCUS375645</name>
</gene>
<feature type="non-terminal residue" evidence="1">
    <location>
        <position position="24"/>
    </location>
</feature>
<accession>A0A382TMT6</accession>
<evidence type="ECO:0000313" key="1">
    <source>
        <dbReference type="EMBL" id="SVD22791.1"/>
    </source>
</evidence>
<dbReference type="AlphaFoldDB" id="A0A382TMT6"/>
<reference evidence="1" key="1">
    <citation type="submission" date="2018-05" db="EMBL/GenBank/DDBJ databases">
        <authorList>
            <person name="Lanie J.A."/>
            <person name="Ng W.-L."/>
            <person name="Kazmierczak K.M."/>
            <person name="Andrzejewski T.M."/>
            <person name="Davidsen T.M."/>
            <person name="Wayne K.J."/>
            <person name="Tettelin H."/>
            <person name="Glass J.I."/>
            <person name="Rusch D."/>
            <person name="Podicherti R."/>
            <person name="Tsui H.-C.T."/>
            <person name="Winkler M.E."/>
        </authorList>
    </citation>
    <scope>NUCLEOTIDE SEQUENCE</scope>
</reference>
<organism evidence="1">
    <name type="scientific">marine metagenome</name>
    <dbReference type="NCBI Taxonomy" id="408172"/>
    <lineage>
        <taxon>unclassified sequences</taxon>
        <taxon>metagenomes</taxon>
        <taxon>ecological metagenomes</taxon>
    </lineage>
</organism>
<name>A0A382TMT6_9ZZZZ</name>
<protein>
    <submittedName>
        <fullName evidence="1">Uncharacterized protein</fullName>
    </submittedName>
</protein>
<dbReference type="EMBL" id="UINC01137447">
    <property type="protein sequence ID" value="SVD22791.1"/>
    <property type="molecule type" value="Genomic_DNA"/>
</dbReference>
<sequence length="24" mass="2533">MGPRLSGLLLIARLANTLSILNPV</sequence>
<proteinExistence type="predicted"/>